<sequence length="584" mass="64230">MVLRQLLWAWLLLSGTHGLDNGDMRLVGGSSSSEGRVEIFYRGQWGTVCDHRWDLIDASVVCRALGFRNATQALGKATFGSGWGPIMLDEVECTGTESSLAHCRSLGWLRTDCSHKEDAGVVCTNETGADSAIHTLDLSRELSEALGGVFDSQQGCDLFISVQASGAEALSLCAHTLILSSNPEAQTLLKDPSSSIIIEVDTECLPVVSDFVRYLYSRQLAVAPSSVKCFHQLASSYGAERLQDYCSRLFAILLPQDPTFQTALDLHTYALATRDTLLEGLCAQFLAWNFEALSQVAAWPHVPAALLRTLLSRSELAVSSELALLKAVDAWARKSLAPPAVVTSLLEEVRFPMILPADLFELQYNVSLLHGHEALLQSKMRQALEFHTVPPQLLGRYWGLNLTQDAYQPRLYTGSTWSTSISASPRGSFREDSGYYKRTYYQSYTPQPYGYQSYPYRSFRTPQHPSFLFQSTSLSWTLYHLPNMQSCWNYGFSCTSDELPALGLTRSSYPDAAIGFENKALMLCQGGFVVHVADFSGKMAPIPSALSGGNGSANASLFPCPSGTFSSFQVVIRPFYLTNSSLDF</sequence>
<accession>A0AC55DV89</accession>
<organism evidence="1 2">
    <name type="scientific">Echinops telfairi</name>
    <name type="common">Lesser hedgehog tenrec</name>
    <dbReference type="NCBI Taxonomy" id="9371"/>
    <lineage>
        <taxon>Eukaryota</taxon>
        <taxon>Metazoa</taxon>
        <taxon>Chordata</taxon>
        <taxon>Craniata</taxon>
        <taxon>Vertebrata</taxon>
        <taxon>Euteleostomi</taxon>
        <taxon>Mammalia</taxon>
        <taxon>Eutheria</taxon>
        <taxon>Afrotheria</taxon>
        <taxon>Tenrecidae</taxon>
        <taxon>Tenrecinae</taxon>
        <taxon>Echinops</taxon>
    </lineage>
</organism>
<name>A0AC55DV89_ECHTE</name>
<keyword evidence="1" id="KW-1185">Reference proteome</keyword>
<evidence type="ECO:0000313" key="1">
    <source>
        <dbReference type="Proteomes" id="UP000694863"/>
    </source>
</evidence>
<evidence type="ECO:0000313" key="2">
    <source>
        <dbReference type="RefSeq" id="XP_045155663.1"/>
    </source>
</evidence>
<protein>
    <submittedName>
        <fullName evidence="2">Galectin-3-binding protein</fullName>
    </submittedName>
</protein>
<dbReference type="Proteomes" id="UP000694863">
    <property type="component" value="Unplaced"/>
</dbReference>
<gene>
    <name evidence="2" type="primary">LOC101646491</name>
</gene>
<reference evidence="2" key="1">
    <citation type="submission" date="2025-08" db="UniProtKB">
        <authorList>
            <consortium name="RefSeq"/>
        </authorList>
    </citation>
    <scope>IDENTIFICATION</scope>
</reference>
<proteinExistence type="predicted"/>
<dbReference type="RefSeq" id="XP_045155663.1">
    <property type="nucleotide sequence ID" value="XM_045299728.1"/>
</dbReference>